<proteinExistence type="predicted"/>
<dbReference type="Proteomes" id="UP000799291">
    <property type="component" value="Unassembled WGS sequence"/>
</dbReference>
<gene>
    <name evidence="1" type="ORF">K458DRAFT_414070</name>
</gene>
<dbReference type="EMBL" id="MU005573">
    <property type="protein sequence ID" value="KAF2688289.1"/>
    <property type="molecule type" value="Genomic_DNA"/>
</dbReference>
<accession>A0A6G1JDT3</accession>
<evidence type="ECO:0000313" key="2">
    <source>
        <dbReference type="Proteomes" id="UP000799291"/>
    </source>
</evidence>
<evidence type="ECO:0000313" key="1">
    <source>
        <dbReference type="EMBL" id="KAF2688289.1"/>
    </source>
</evidence>
<name>A0A6G1JDT3_9PLEO</name>
<keyword evidence="2" id="KW-1185">Reference proteome</keyword>
<dbReference type="AlphaFoldDB" id="A0A6G1JDT3"/>
<organism evidence="1 2">
    <name type="scientific">Lentithecium fluviatile CBS 122367</name>
    <dbReference type="NCBI Taxonomy" id="1168545"/>
    <lineage>
        <taxon>Eukaryota</taxon>
        <taxon>Fungi</taxon>
        <taxon>Dikarya</taxon>
        <taxon>Ascomycota</taxon>
        <taxon>Pezizomycotina</taxon>
        <taxon>Dothideomycetes</taxon>
        <taxon>Pleosporomycetidae</taxon>
        <taxon>Pleosporales</taxon>
        <taxon>Massarineae</taxon>
        <taxon>Lentitheciaceae</taxon>
        <taxon>Lentithecium</taxon>
    </lineage>
</organism>
<reference evidence="1" key="1">
    <citation type="journal article" date="2020" name="Stud. Mycol.">
        <title>101 Dothideomycetes genomes: a test case for predicting lifestyles and emergence of pathogens.</title>
        <authorList>
            <person name="Haridas S."/>
            <person name="Albert R."/>
            <person name="Binder M."/>
            <person name="Bloem J."/>
            <person name="Labutti K."/>
            <person name="Salamov A."/>
            <person name="Andreopoulos B."/>
            <person name="Baker S."/>
            <person name="Barry K."/>
            <person name="Bills G."/>
            <person name="Bluhm B."/>
            <person name="Cannon C."/>
            <person name="Castanera R."/>
            <person name="Culley D."/>
            <person name="Daum C."/>
            <person name="Ezra D."/>
            <person name="Gonzalez J."/>
            <person name="Henrissat B."/>
            <person name="Kuo A."/>
            <person name="Liang C."/>
            <person name="Lipzen A."/>
            <person name="Lutzoni F."/>
            <person name="Magnuson J."/>
            <person name="Mondo S."/>
            <person name="Nolan M."/>
            <person name="Ohm R."/>
            <person name="Pangilinan J."/>
            <person name="Park H.-J."/>
            <person name="Ramirez L."/>
            <person name="Alfaro M."/>
            <person name="Sun H."/>
            <person name="Tritt A."/>
            <person name="Yoshinaga Y."/>
            <person name="Zwiers L.-H."/>
            <person name="Turgeon B."/>
            <person name="Goodwin S."/>
            <person name="Spatafora J."/>
            <person name="Crous P."/>
            <person name="Grigoriev I."/>
        </authorList>
    </citation>
    <scope>NUCLEOTIDE SEQUENCE</scope>
    <source>
        <strain evidence="1">CBS 122367</strain>
    </source>
</reference>
<protein>
    <submittedName>
        <fullName evidence="1">Uncharacterized protein</fullName>
    </submittedName>
</protein>
<sequence>MWTWLPLLQPWKVFASIGSIGYGIIVHVTKSRFLIGIEEDVVCLVLHSNAILASCGEQYRGFQWTLISRFDSQTSRRDIDREV</sequence>